<dbReference type="Proteomes" id="UP000226037">
    <property type="component" value="Segment"/>
</dbReference>
<reference evidence="2" key="1">
    <citation type="submission" date="2017-08" db="EMBL/GenBank/DDBJ databases">
        <authorList>
            <person name="de Groot N.N."/>
        </authorList>
    </citation>
    <scope>NUCLEOTIDE SEQUENCE [LARGE SCALE GENOMIC DNA]</scope>
</reference>
<gene>
    <name evidence="1" type="ORF">SEA_PHABBA_268</name>
</gene>
<name>A0A249XST2_9CAUD</name>
<dbReference type="PROSITE" id="PS51257">
    <property type="entry name" value="PROKAR_LIPOPROTEIN"/>
    <property type="match status" value="1"/>
</dbReference>
<organism evidence="1 2">
    <name type="scientific">Mycobacterium phage Phabba</name>
    <dbReference type="NCBI Taxonomy" id="2027899"/>
    <lineage>
        <taxon>Viruses</taxon>
        <taxon>Duplodnaviria</taxon>
        <taxon>Heunggongvirae</taxon>
        <taxon>Uroviricota</taxon>
        <taxon>Caudoviricetes</taxon>
        <taxon>Ceeclamvirinae</taxon>
        <taxon>Myrnavirus</taxon>
        <taxon>Myrnavirus phabba</taxon>
        <taxon>Myranavirus phabba</taxon>
    </lineage>
</organism>
<evidence type="ECO:0000313" key="1">
    <source>
        <dbReference type="EMBL" id="ASZ74805.1"/>
    </source>
</evidence>
<protein>
    <recommendedName>
        <fullName evidence="3">Lipoprotein</fullName>
    </recommendedName>
</protein>
<dbReference type="EMBL" id="MF668280">
    <property type="protein sequence ID" value="ASZ74805.1"/>
    <property type="molecule type" value="Genomic_DNA"/>
</dbReference>
<proteinExistence type="predicted"/>
<keyword evidence="2" id="KW-1185">Reference proteome</keyword>
<sequence length="37" mass="3720">MNKKIAMVVLALGLGITGVAGVACAAPQPQGCYEDDD</sequence>
<evidence type="ECO:0008006" key="3">
    <source>
        <dbReference type="Google" id="ProtNLM"/>
    </source>
</evidence>
<evidence type="ECO:0000313" key="2">
    <source>
        <dbReference type="Proteomes" id="UP000226037"/>
    </source>
</evidence>
<accession>A0A249XST2</accession>